<evidence type="ECO:0000313" key="2">
    <source>
        <dbReference type="Proteomes" id="UP000019460"/>
    </source>
</evidence>
<organism evidence="1 2">
    <name type="scientific">Imhoffiella purpurea</name>
    <dbReference type="NCBI Taxonomy" id="1249627"/>
    <lineage>
        <taxon>Bacteria</taxon>
        <taxon>Pseudomonadati</taxon>
        <taxon>Pseudomonadota</taxon>
        <taxon>Gammaproteobacteria</taxon>
        <taxon>Chromatiales</taxon>
        <taxon>Chromatiaceae</taxon>
        <taxon>Imhoffiella</taxon>
    </lineage>
</organism>
<keyword evidence="2" id="KW-1185">Reference proteome</keyword>
<comment type="caution">
    <text evidence="1">The sequence shown here is derived from an EMBL/GenBank/DDBJ whole genome shotgun (WGS) entry which is preliminary data.</text>
</comment>
<dbReference type="AlphaFoldDB" id="W9VUJ1"/>
<name>W9VUJ1_9GAMM</name>
<dbReference type="Proteomes" id="UP000019460">
    <property type="component" value="Unassembled WGS sequence"/>
</dbReference>
<dbReference type="EMBL" id="AONC01000050">
    <property type="protein sequence ID" value="EXJ14040.1"/>
    <property type="molecule type" value="Genomic_DNA"/>
</dbReference>
<sequence length="38" mass="4118">METQNMGPMSANDPVASIEEAIRFYADAQPSQLYRGGA</sequence>
<proteinExistence type="predicted"/>
<protein>
    <submittedName>
        <fullName evidence="1">Uncharacterized protein</fullName>
    </submittedName>
</protein>
<evidence type="ECO:0000313" key="1">
    <source>
        <dbReference type="EMBL" id="EXJ14040.1"/>
    </source>
</evidence>
<gene>
    <name evidence="1" type="ORF">D779_3100</name>
</gene>
<accession>W9VUJ1</accession>
<reference evidence="1 2" key="1">
    <citation type="submission" date="2012-11" db="EMBL/GenBank/DDBJ databases">
        <title>Genome assembly of Thiorhodococcus sp. AK35.</title>
        <authorList>
            <person name="Nupur N."/>
            <person name="Khatri I."/>
            <person name="Subramanian S."/>
            <person name="Pinnaka A."/>
        </authorList>
    </citation>
    <scope>NUCLEOTIDE SEQUENCE [LARGE SCALE GENOMIC DNA]</scope>
    <source>
        <strain evidence="1 2">AK35</strain>
    </source>
</reference>